<evidence type="ECO:0000256" key="9">
    <source>
        <dbReference type="ARBA" id="ARBA00023034"/>
    </source>
</evidence>
<keyword evidence="5" id="KW-1003">Cell membrane</keyword>
<dbReference type="RefSeq" id="XP_032835100.1">
    <property type="nucleotide sequence ID" value="XM_032979209.1"/>
</dbReference>
<comment type="subcellular location">
    <subcellularLocation>
        <location evidence="2">Cell membrane</location>
        <topology evidence="2">Peripheral membrane protein</topology>
        <orientation evidence="2">Cytoplasmic side</orientation>
    </subcellularLocation>
    <subcellularLocation>
        <location evidence="3">Cytoplasm</location>
    </subcellularLocation>
    <subcellularLocation>
        <location evidence="1">Golgi apparatus membrane</location>
        <topology evidence="1">Peripheral membrane protein</topology>
        <orientation evidence="1">Cytoplasmic side</orientation>
    </subcellularLocation>
</comment>
<dbReference type="Gene3D" id="1.10.12.70">
    <property type="match status" value="1"/>
</dbReference>
<dbReference type="GO" id="GO:1903358">
    <property type="term" value="P:regulation of Golgi organization"/>
    <property type="evidence" value="ECO:0007669"/>
    <property type="project" value="TreeGrafter"/>
</dbReference>
<evidence type="ECO:0000256" key="6">
    <source>
        <dbReference type="ARBA" id="ARBA00022490"/>
    </source>
</evidence>
<name>A0AAJ7XHY2_PETMA</name>
<comment type="similarity">
    <text evidence="4">Belongs to the PDCD10 family.</text>
</comment>
<evidence type="ECO:0000256" key="4">
    <source>
        <dbReference type="ARBA" id="ARBA00009181"/>
    </source>
</evidence>
<dbReference type="KEGG" id="pmrn:116957197"/>
<dbReference type="GO" id="GO:0090443">
    <property type="term" value="C:FAR/SIN/STRIPAK complex"/>
    <property type="evidence" value="ECO:0007669"/>
    <property type="project" value="TreeGrafter"/>
</dbReference>
<evidence type="ECO:0000313" key="14">
    <source>
        <dbReference type="RefSeq" id="XP_032835101.1"/>
    </source>
</evidence>
<evidence type="ECO:0000256" key="8">
    <source>
        <dbReference type="ARBA" id="ARBA00022703"/>
    </source>
</evidence>
<keyword evidence="7" id="KW-0037">Angiogenesis</keyword>
<evidence type="ECO:0000256" key="2">
    <source>
        <dbReference type="ARBA" id="ARBA00004413"/>
    </source>
</evidence>
<dbReference type="PANTHER" id="PTHR13250">
    <property type="entry name" value="TF-1 CELL APOPTOSIS RELATED PROTEIN-15"/>
    <property type="match status" value="1"/>
</dbReference>
<sequence>MEGGGGGVGGRLFADGAALSLPLHVVVSPVLRQLENEDLAAAQTLRAAFTKAERGNPGITQEIILGILKQEREGVNFPEALLRMAAEDLEELRVECSDVSLRELSERARSLKTILGRIPDEIRDRVRFLQTIKDIASAIKELLDSVNAVAKTEQYHSNRDNRKLVEAQKKEFVKFSKSFSDTLKGYFREGSPVNVFISANRLIHQTNAILQTFRGLPSP</sequence>
<dbReference type="InterPro" id="IPR009652">
    <property type="entry name" value="PDCD10"/>
</dbReference>
<keyword evidence="8" id="KW-0053">Apoptosis</keyword>
<evidence type="ECO:0000313" key="13">
    <source>
        <dbReference type="RefSeq" id="XP_032835100.1"/>
    </source>
</evidence>
<dbReference type="InterPro" id="IPR048288">
    <property type="entry name" value="PDCD10_N"/>
</dbReference>
<dbReference type="Pfam" id="PF06840">
    <property type="entry name" value="PDC10_C"/>
    <property type="match status" value="1"/>
</dbReference>
<dbReference type="Gene3D" id="1.20.120.330">
    <property type="entry name" value="Nucleotidyltransferases domain 2"/>
    <property type="match status" value="1"/>
</dbReference>
<proteinExistence type="inferred from homology"/>
<feature type="domain" description="Programmed cell death protein 10 dimerisation" evidence="11">
    <location>
        <begin position="19"/>
        <end position="71"/>
    </location>
</feature>
<evidence type="ECO:0000256" key="10">
    <source>
        <dbReference type="ARBA" id="ARBA00023136"/>
    </source>
</evidence>
<dbReference type="GO" id="GO:0001525">
    <property type="term" value="P:angiogenesis"/>
    <property type="evidence" value="ECO:0007669"/>
    <property type="project" value="UniProtKB-KW"/>
</dbReference>
<accession>A0AAJ7XHY2</accession>
<evidence type="ECO:0000259" key="11">
    <source>
        <dbReference type="Pfam" id="PF20929"/>
    </source>
</evidence>
<keyword evidence="6" id="KW-0963">Cytoplasm</keyword>
<evidence type="ECO:0000256" key="1">
    <source>
        <dbReference type="ARBA" id="ARBA00004255"/>
    </source>
</evidence>
<evidence type="ECO:0000313" key="12">
    <source>
        <dbReference type="Proteomes" id="UP001318040"/>
    </source>
</evidence>
<dbReference type="GO" id="GO:0000139">
    <property type="term" value="C:Golgi membrane"/>
    <property type="evidence" value="ECO:0007669"/>
    <property type="project" value="UniProtKB-SubCell"/>
</dbReference>
<dbReference type="AlphaFoldDB" id="A0AAJ7XHY2"/>
<dbReference type="Pfam" id="PF20929">
    <property type="entry name" value="PDCD10_N"/>
    <property type="match status" value="1"/>
</dbReference>
<dbReference type="RefSeq" id="XP_032835102.1">
    <property type="nucleotide sequence ID" value="XM_032979211.1"/>
</dbReference>
<dbReference type="RefSeq" id="XP_032835101.1">
    <property type="nucleotide sequence ID" value="XM_032979210.1"/>
</dbReference>
<reference evidence="13 14" key="1">
    <citation type="submission" date="2025-04" db="UniProtKB">
        <authorList>
            <consortium name="RefSeq"/>
        </authorList>
    </citation>
    <scope>IDENTIFICATION</scope>
    <source>
        <tissue evidence="13 14">Sperm</tissue>
    </source>
</reference>
<dbReference type="GO" id="GO:0006915">
    <property type="term" value="P:apoptotic process"/>
    <property type="evidence" value="ECO:0007669"/>
    <property type="project" value="UniProtKB-KW"/>
</dbReference>
<evidence type="ECO:0000313" key="15">
    <source>
        <dbReference type="RefSeq" id="XP_032835102.1"/>
    </source>
</evidence>
<organism evidence="12 14">
    <name type="scientific">Petromyzon marinus</name>
    <name type="common">Sea lamprey</name>
    <dbReference type="NCBI Taxonomy" id="7757"/>
    <lineage>
        <taxon>Eukaryota</taxon>
        <taxon>Metazoa</taxon>
        <taxon>Chordata</taxon>
        <taxon>Craniata</taxon>
        <taxon>Vertebrata</taxon>
        <taxon>Cyclostomata</taxon>
        <taxon>Hyperoartia</taxon>
        <taxon>Petromyzontiformes</taxon>
        <taxon>Petromyzontidae</taxon>
        <taxon>Petromyzon</taxon>
    </lineage>
</organism>
<keyword evidence="12" id="KW-1185">Reference proteome</keyword>
<dbReference type="Proteomes" id="UP001318040">
    <property type="component" value="Chromosome 70"/>
</dbReference>
<dbReference type="GO" id="GO:0005886">
    <property type="term" value="C:plasma membrane"/>
    <property type="evidence" value="ECO:0007669"/>
    <property type="project" value="UniProtKB-SubCell"/>
</dbReference>
<dbReference type="PANTHER" id="PTHR13250:SF1">
    <property type="entry name" value="PROGRAMMED CELL DEATH PROTEIN 10"/>
    <property type="match status" value="1"/>
</dbReference>
<evidence type="ECO:0000256" key="5">
    <source>
        <dbReference type="ARBA" id="ARBA00022475"/>
    </source>
</evidence>
<evidence type="ECO:0000256" key="3">
    <source>
        <dbReference type="ARBA" id="ARBA00004496"/>
    </source>
</evidence>
<dbReference type="GO" id="GO:0019901">
    <property type="term" value="F:protein kinase binding"/>
    <property type="evidence" value="ECO:0007669"/>
    <property type="project" value="TreeGrafter"/>
</dbReference>
<dbReference type="InterPro" id="IPR046409">
    <property type="entry name" value="PDC10_dimerisation_sf"/>
</dbReference>
<evidence type="ECO:0000256" key="7">
    <source>
        <dbReference type="ARBA" id="ARBA00022657"/>
    </source>
</evidence>
<protein>
    <submittedName>
        <fullName evidence="13 14">Programmed cell death protein 10-like</fullName>
    </submittedName>
</protein>
<keyword evidence="9" id="KW-0333">Golgi apparatus</keyword>
<gene>
    <name evidence="13 14 15" type="primary">LOC116957197</name>
</gene>
<keyword evidence="10" id="KW-0472">Membrane</keyword>